<feature type="region of interest" description="Disordered" evidence="2">
    <location>
        <begin position="333"/>
        <end position="358"/>
    </location>
</feature>
<proteinExistence type="predicted"/>
<dbReference type="RefSeq" id="WP_304375904.1">
    <property type="nucleotide sequence ID" value="NZ_JAUOZU010000006.1"/>
</dbReference>
<sequence>MKAPSKKSLAGDIEEEVSILRDRLVDQERRHAAALEALESGRQARRAVLTKNPSAIEAATAKVRALQLDAEDAGSLAQDYRDELEAAELRLAEAAGIEKRTTTAATFHSIAEVAEAHATAIADAIAGLMAVRKSLLAAIPADAGLLPGYHSHRPDNRKGDSRAPLSGRELVDAVIAEGLYHFAPEMFDEESGGFGRRYALAKLMDLNSVMPCYVGPVAPGLAPAEALKVLLIKPAKERARQILAGEVEAIAGQIIRIDQARPQDRARLQIVATKPLKFVTPERDGFRICEIEEGEQAAIIEPIARLAIAKRAAIEVNTPAGQLFLKKLEKRKELGQEQPPADVVDLGDPMGAMDPANDDEIAEEVTRAIG</sequence>
<evidence type="ECO:0000256" key="1">
    <source>
        <dbReference type="SAM" id="Coils"/>
    </source>
</evidence>
<gene>
    <name evidence="3" type="ORF">Q4481_08475</name>
</gene>
<comment type="caution">
    <text evidence="3">The sequence shown here is derived from an EMBL/GenBank/DDBJ whole genome shotgun (WGS) entry which is preliminary data.</text>
</comment>
<keyword evidence="1" id="KW-0175">Coiled coil</keyword>
<name>A0ABT8YK59_9HYPH</name>
<dbReference type="Proteomes" id="UP001174932">
    <property type="component" value="Unassembled WGS sequence"/>
</dbReference>
<feature type="coiled-coil region" evidence="1">
    <location>
        <begin position="70"/>
        <end position="97"/>
    </location>
</feature>
<organism evidence="3 4">
    <name type="scientific">Rhizobium alvei</name>
    <dbReference type="NCBI Taxonomy" id="1132659"/>
    <lineage>
        <taxon>Bacteria</taxon>
        <taxon>Pseudomonadati</taxon>
        <taxon>Pseudomonadota</taxon>
        <taxon>Alphaproteobacteria</taxon>
        <taxon>Hyphomicrobiales</taxon>
        <taxon>Rhizobiaceae</taxon>
        <taxon>Rhizobium/Agrobacterium group</taxon>
        <taxon>Rhizobium</taxon>
    </lineage>
</organism>
<evidence type="ECO:0000313" key="4">
    <source>
        <dbReference type="Proteomes" id="UP001174932"/>
    </source>
</evidence>
<evidence type="ECO:0000313" key="3">
    <source>
        <dbReference type="EMBL" id="MDO6963989.1"/>
    </source>
</evidence>
<reference evidence="3" key="2">
    <citation type="submission" date="2023-07" db="EMBL/GenBank/DDBJ databases">
        <authorList>
            <person name="Shen H."/>
        </authorList>
    </citation>
    <scope>NUCLEOTIDE SEQUENCE</scope>
    <source>
        <strain evidence="3">TNR-22</strain>
    </source>
</reference>
<keyword evidence="4" id="KW-1185">Reference proteome</keyword>
<dbReference type="EMBL" id="JAUOZU010000006">
    <property type="protein sequence ID" value="MDO6963989.1"/>
    <property type="molecule type" value="Genomic_DNA"/>
</dbReference>
<reference evidence="3" key="1">
    <citation type="journal article" date="2015" name="Int. J. Syst. Evol. Microbiol.">
        <title>Rhizobium alvei sp. nov., isolated from a freshwater river.</title>
        <authorList>
            <person name="Sheu S.Y."/>
            <person name="Huang H.W."/>
            <person name="Young C.C."/>
            <person name="Chen W.M."/>
        </authorList>
    </citation>
    <scope>NUCLEOTIDE SEQUENCE</scope>
    <source>
        <strain evidence="3">TNR-22</strain>
    </source>
</reference>
<accession>A0ABT8YK59</accession>
<evidence type="ECO:0000256" key="2">
    <source>
        <dbReference type="SAM" id="MobiDB-lite"/>
    </source>
</evidence>
<protein>
    <submittedName>
        <fullName evidence="3">Uncharacterized protein</fullName>
    </submittedName>
</protein>